<dbReference type="AlphaFoldDB" id="A0A1J0ADN7"/>
<evidence type="ECO:0000313" key="2">
    <source>
        <dbReference type="Proteomes" id="UP000180235"/>
    </source>
</evidence>
<dbReference type="KEGG" id="glt:GlitD10_1727"/>
<accession>A0A1J0ADN7</accession>
<name>A0A1J0ADN7_9CYAN</name>
<evidence type="ECO:0000313" key="1">
    <source>
        <dbReference type="EMBL" id="APB34052.1"/>
    </source>
</evidence>
<keyword evidence="2" id="KW-1185">Reference proteome</keyword>
<sequence length="154" mass="17277">MFLSNRLWRNSLIVSLVLLVSNQMAIKTLSESKPNQPRDMISGRYTLKYQNVHNELNVLLLPNQQVKIDLLALLKTGSDLRNGVVQAQLPLKKNSLLYQEGACKLAFKFTNKAVVVTETNVEECGFGAFVTAQGTYVKRSNIPKFAEEPARIKP</sequence>
<protein>
    <submittedName>
        <fullName evidence="1">Uncharacterized protein</fullName>
    </submittedName>
</protein>
<dbReference type="Proteomes" id="UP000180235">
    <property type="component" value="Chromosome"/>
</dbReference>
<proteinExistence type="predicted"/>
<gene>
    <name evidence="1" type="ORF">GlitD10_1727</name>
</gene>
<dbReference type="STRING" id="1188229.GlitD10_1727"/>
<organism evidence="1 2">
    <name type="scientific">Gloeomargarita lithophora Alchichica-D10</name>
    <dbReference type="NCBI Taxonomy" id="1188229"/>
    <lineage>
        <taxon>Bacteria</taxon>
        <taxon>Bacillati</taxon>
        <taxon>Cyanobacteriota</taxon>
        <taxon>Cyanophyceae</taxon>
        <taxon>Gloeomargaritales</taxon>
        <taxon>Gloeomargaritaceae</taxon>
        <taxon>Gloeomargarita</taxon>
    </lineage>
</organism>
<dbReference type="EMBL" id="CP017675">
    <property type="protein sequence ID" value="APB34052.1"/>
    <property type="molecule type" value="Genomic_DNA"/>
</dbReference>
<reference evidence="1 2" key="1">
    <citation type="submission" date="2016-10" db="EMBL/GenBank/DDBJ databases">
        <title>Description of Gloeomargarita lithophora gen. nov., sp. nov., a thylakoid-bearing basal-branching cyanobacterium with intracellular carbonates, and proposal for Gloeomargaritales ord. nov.</title>
        <authorList>
            <person name="Moreira D."/>
            <person name="Tavera R."/>
            <person name="Benzerara K."/>
            <person name="Skouri-Panet F."/>
            <person name="Couradeau E."/>
            <person name="Gerard E."/>
            <person name="Loussert C."/>
            <person name="Novelo E."/>
            <person name="Zivanovic Y."/>
            <person name="Lopez-Garcia P."/>
        </authorList>
    </citation>
    <scope>NUCLEOTIDE SEQUENCE [LARGE SCALE GENOMIC DNA]</scope>
    <source>
        <strain evidence="1 2">D10</strain>
    </source>
</reference>